<keyword evidence="1" id="KW-0812">Transmembrane</keyword>
<dbReference type="Proteomes" id="UP001201161">
    <property type="component" value="Unassembled WGS sequence"/>
</dbReference>
<proteinExistence type="predicted"/>
<accession>A0ABS9H6U6</accession>
<keyword evidence="3" id="KW-1185">Reference proteome</keyword>
<sequence length="263" mass="27600">MSIDTDEHYVREVIDSAMSGTRPPSDLPSIALARGRRLRTRRRASYAAAGIAAIALAGLAGPWIAAGGDRPVRDGDLIATQPPAPVHPAPKGWWDMPATDMVAAVEAIAPDGVTVTDPGPLEADTPEGGLAHGSISPMLVTTGGPGRLNVILSPGPAEDMGQIGMDRRIGCGGESSSDRTRCEELLDAAGNVVGHRLSARWFDGVVINEVVLRRDGGTVYAAGANSLDDKWSEDSPVSAARPPLSLDDLENLVRNDVWVSYEP</sequence>
<gene>
    <name evidence="2" type="ORF">L2K70_04985</name>
</gene>
<evidence type="ECO:0000313" key="3">
    <source>
        <dbReference type="Proteomes" id="UP001201161"/>
    </source>
</evidence>
<protein>
    <submittedName>
        <fullName evidence="2">Uncharacterized protein</fullName>
    </submittedName>
</protein>
<keyword evidence="1" id="KW-0472">Membrane</keyword>
<reference evidence="2 3" key="1">
    <citation type="submission" date="2022-01" db="EMBL/GenBank/DDBJ databases">
        <title>Nocardioides sp. nov., an actinomycete isolated from mining soil.</title>
        <authorList>
            <person name="Liu L."/>
        </authorList>
    </citation>
    <scope>NUCLEOTIDE SEQUENCE [LARGE SCALE GENOMIC DNA]</scope>
    <source>
        <strain evidence="2 3">KLBMP 9356</strain>
    </source>
</reference>
<dbReference type="RefSeq" id="WP_236399888.1">
    <property type="nucleotide sequence ID" value="NZ_JAKJHZ010000005.1"/>
</dbReference>
<evidence type="ECO:0000256" key="1">
    <source>
        <dbReference type="SAM" id="Phobius"/>
    </source>
</evidence>
<evidence type="ECO:0000313" key="2">
    <source>
        <dbReference type="EMBL" id="MCF6376950.1"/>
    </source>
</evidence>
<organism evidence="2 3">
    <name type="scientific">Nocardioides potassii</name>
    <dbReference type="NCBI Taxonomy" id="2911371"/>
    <lineage>
        <taxon>Bacteria</taxon>
        <taxon>Bacillati</taxon>
        <taxon>Actinomycetota</taxon>
        <taxon>Actinomycetes</taxon>
        <taxon>Propionibacteriales</taxon>
        <taxon>Nocardioidaceae</taxon>
        <taxon>Nocardioides</taxon>
    </lineage>
</organism>
<name>A0ABS9H6U6_9ACTN</name>
<dbReference type="EMBL" id="JAKJHZ010000005">
    <property type="protein sequence ID" value="MCF6376950.1"/>
    <property type="molecule type" value="Genomic_DNA"/>
</dbReference>
<keyword evidence="1" id="KW-1133">Transmembrane helix</keyword>
<comment type="caution">
    <text evidence="2">The sequence shown here is derived from an EMBL/GenBank/DDBJ whole genome shotgun (WGS) entry which is preliminary data.</text>
</comment>
<feature type="transmembrane region" description="Helical" evidence="1">
    <location>
        <begin position="44"/>
        <end position="65"/>
    </location>
</feature>